<dbReference type="AlphaFoldDB" id="A0A9N7ULK9"/>
<gene>
    <name evidence="2" type="ORF">PLEPLA_LOCUS21129</name>
</gene>
<dbReference type="Proteomes" id="UP001153269">
    <property type="component" value="Unassembled WGS sequence"/>
</dbReference>
<feature type="compositionally biased region" description="Basic and acidic residues" evidence="1">
    <location>
        <begin position="123"/>
        <end position="136"/>
    </location>
</feature>
<evidence type="ECO:0000313" key="2">
    <source>
        <dbReference type="EMBL" id="CAB1433041.1"/>
    </source>
</evidence>
<feature type="region of interest" description="Disordered" evidence="1">
    <location>
        <begin position="113"/>
        <end position="136"/>
    </location>
</feature>
<comment type="caution">
    <text evidence="2">The sequence shown here is derived from an EMBL/GenBank/DDBJ whole genome shotgun (WGS) entry which is preliminary data.</text>
</comment>
<keyword evidence="3" id="KW-1185">Reference proteome</keyword>
<accession>A0A9N7ULK9</accession>
<proteinExistence type="predicted"/>
<organism evidence="2 3">
    <name type="scientific">Pleuronectes platessa</name>
    <name type="common">European plaice</name>
    <dbReference type="NCBI Taxonomy" id="8262"/>
    <lineage>
        <taxon>Eukaryota</taxon>
        <taxon>Metazoa</taxon>
        <taxon>Chordata</taxon>
        <taxon>Craniata</taxon>
        <taxon>Vertebrata</taxon>
        <taxon>Euteleostomi</taxon>
        <taxon>Actinopterygii</taxon>
        <taxon>Neopterygii</taxon>
        <taxon>Teleostei</taxon>
        <taxon>Neoteleostei</taxon>
        <taxon>Acanthomorphata</taxon>
        <taxon>Carangaria</taxon>
        <taxon>Pleuronectiformes</taxon>
        <taxon>Pleuronectoidei</taxon>
        <taxon>Pleuronectidae</taxon>
        <taxon>Pleuronectes</taxon>
    </lineage>
</organism>
<evidence type="ECO:0000256" key="1">
    <source>
        <dbReference type="SAM" id="MobiDB-lite"/>
    </source>
</evidence>
<dbReference type="EMBL" id="CADEAL010001512">
    <property type="protein sequence ID" value="CAB1433041.1"/>
    <property type="molecule type" value="Genomic_DNA"/>
</dbReference>
<protein>
    <submittedName>
        <fullName evidence="2">Uncharacterized protein</fullName>
    </submittedName>
</protein>
<sequence length="320" mass="35183">MCGDDDDDDDDGDGDDDDCWLPVITAPPAHLSLSSQRMMGHLCLTGATGTAGPMLTHLLITPPGQGGRNNHERESPLDELSLEDLLTACQSDTWLHCRTHPLRVAEGELELIPADTGRNSGHTPDRSRDSVSRTKLGKKLEYREKTHTDMWHLHTERPMSQTRIRFSSGGCTEEERVVFCPEAAQGSGPAPDQISSLYSVMIGGWSHCIKVPQPWESPEYTIRRVMVSSTVPPPFPRAAKSLPADGALSDKSGQLSLHIIRTDTPAPRSGEIRPKERLTALSPGFGGLCASVGLIRPALMSFYQRINNDSRHLENHIYIH</sequence>
<name>A0A9N7ULK9_PLEPL</name>
<reference evidence="2" key="1">
    <citation type="submission" date="2020-03" db="EMBL/GenBank/DDBJ databases">
        <authorList>
            <person name="Weist P."/>
        </authorList>
    </citation>
    <scope>NUCLEOTIDE SEQUENCE</scope>
</reference>
<evidence type="ECO:0000313" key="3">
    <source>
        <dbReference type="Proteomes" id="UP001153269"/>
    </source>
</evidence>